<feature type="compositionally biased region" description="Low complexity" evidence="1">
    <location>
        <begin position="1"/>
        <end position="10"/>
    </location>
</feature>
<evidence type="ECO:0000313" key="3">
    <source>
        <dbReference type="Proteomes" id="UP001054837"/>
    </source>
</evidence>
<sequence length="99" mass="11457">MDRTFSLSLTRSKKRKKLGDSDELQREGKGGSRVTRGPLIFRDSLINWLPCVTRTALLQRKFGNDALPPHVRVKKKTARDKWLRNDTVNFGDFCQAWPK</sequence>
<evidence type="ECO:0000256" key="1">
    <source>
        <dbReference type="SAM" id="MobiDB-lite"/>
    </source>
</evidence>
<organism evidence="2 3">
    <name type="scientific">Caerostris darwini</name>
    <dbReference type="NCBI Taxonomy" id="1538125"/>
    <lineage>
        <taxon>Eukaryota</taxon>
        <taxon>Metazoa</taxon>
        <taxon>Ecdysozoa</taxon>
        <taxon>Arthropoda</taxon>
        <taxon>Chelicerata</taxon>
        <taxon>Arachnida</taxon>
        <taxon>Araneae</taxon>
        <taxon>Araneomorphae</taxon>
        <taxon>Entelegynae</taxon>
        <taxon>Araneoidea</taxon>
        <taxon>Araneidae</taxon>
        <taxon>Caerostris</taxon>
    </lineage>
</organism>
<reference evidence="2 3" key="1">
    <citation type="submission" date="2021-06" db="EMBL/GenBank/DDBJ databases">
        <title>Caerostris darwini draft genome.</title>
        <authorList>
            <person name="Kono N."/>
            <person name="Arakawa K."/>
        </authorList>
    </citation>
    <scope>NUCLEOTIDE SEQUENCE [LARGE SCALE GENOMIC DNA]</scope>
</reference>
<name>A0AAV4QWT4_9ARAC</name>
<dbReference type="Proteomes" id="UP001054837">
    <property type="component" value="Unassembled WGS sequence"/>
</dbReference>
<feature type="region of interest" description="Disordered" evidence="1">
    <location>
        <begin position="1"/>
        <end position="36"/>
    </location>
</feature>
<protein>
    <submittedName>
        <fullName evidence="2">Uncharacterized protein</fullName>
    </submittedName>
</protein>
<evidence type="ECO:0000313" key="2">
    <source>
        <dbReference type="EMBL" id="GIY13289.1"/>
    </source>
</evidence>
<proteinExistence type="predicted"/>
<dbReference type="AlphaFoldDB" id="A0AAV4QWT4"/>
<feature type="compositionally biased region" description="Basic and acidic residues" evidence="1">
    <location>
        <begin position="18"/>
        <end position="30"/>
    </location>
</feature>
<comment type="caution">
    <text evidence="2">The sequence shown here is derived from an EMBL/GenBank/DDBJ whole genome shotgun (WGS) entry which is preliminary data.</text>
</comment>
<accession>A0AAV4QWT4</accession>
<dbReference type="EMBL" id="BPLQ01005209">
    <property type="protein sequence ID" value="GIY13289.1"/>
    <property type="molecule type" value="Genomic_DNA"/>
</dbReference>
<gene>
    <name evidence="2" type="ORF">CDAR_66881</name>
</gene>
<keyword evidence="3" id="KW-1185">Reference proteome</keyword>